<dbReference type="SUPFAM" id="SSF56300">
    <property type="entry name" value="Metallo-dependent phosphatases"/>
    <property type="match status" value="1"/>
</dbReference>
<evidence type="ECO:0000259" key="2">
    <source>
        <dbReference type="Pfam" id="PF00149"/>
    </source>
</evidence>
<dbReference type="PANTHER" id="PTHR43143:SF1">
    <property type="entry name" value="SERINE_THREONINE-PROTEIN PHOSPHATASE CPPED1"/>
    <property type="match status" value="1"/>
</dbReference>
<feature type="non-terminal residue" evidence="3">
    <location>
        <position position="236"/>
    </location>
</feature>
<organism evidence="3">
    <name type="scientific">marine sediment metagenome</name>
    <dbReference type="NCBI Taxonomy" id="412755"/>
    <lineage>
        <taxon>unclassified sequences</taxon>
        <taxon>metagenomes</taxon>
        <taxon>ecological metagenomes</taxon>
    </lineage>
</organism>
<dbReference type="EMBL" id="BARW01033640">
    <property type="protein sequence ID" value="GAJ11925.1"/>
    <property type="molecule type" value="Genomic_DNA"/>
</dbReference>
<name>X1VR74_9ZZZZ</name>
<comment type="caution">
    <text evidence="3">The sequence shown here is derived from an EMBL/GenBank/DDBJ whole genome shotgun (WGS) entry which is preliminary data.</text>
</comment>
<proteinExistence type="predicted"/>
<protein>
    <recommendedName>
        <fullName evidence="2">Calcineurin-like phosphoesterase domain-containing protein</fullName>
    </recommendedName>
</protein>
<dbReference type="InterPro" id="IPR051918">
    <property type="entry name" value="STPP_CPPED1"/>
</dbReference>
<dbReference type="InterPro" id="IPR013783">
    <property type="entry name" value="Ig-like_fold"/>
</dbReference>
<dbReference type="PANTHER" id="PTHR43143">
    <property type="entry name" value="METALLOPHOSPHOESTERASE, CALCINEURIN SUPERFAMILY"/>
    <property type="match status" value="1"/>
</dbReference>
<feature type="compositionally biased region" description="Polar residues" evidence="1">
    <location>
        <begin position="9"/>
        <end position="22"/>
    </location>
</feature>
<dbReference type="Gene3D" id="3.60.21.10">
    <property type="match status" value="1"/>
</dbReference>
<dbReference type="CDD" id="cd00838">
    <property type="entry name" value="MPP_superfamily"/>
    <property type="match status" value="1"/>
</dbReference>
<feature type="non-terminal residue" evidence="3">
    <location>
        <position position="1"/>
    </location>
</feature>
<accession>X1VR74</accession>
<dbReference type="Gene3D" id="2.60.40.10">
    <property type="entry name" value="Immunoglobulins"/>
    <property type="match status" value="1"/>
</dbReference>
<dbReference type="InterPro" id="IPR029052">
    <property type="entry name" value="Metallo-depent_PP-like"/>
</dbReference>
<dbReference type="Pfam" id="PF00149">
    <property type="entry name" value="Metallophos"/>
    <property type="match status" value="1"/>
</dbReference>
<evidence type="ECO:0000313" key="3">
    <source>
        <dbReference type="EMBL" id="GAJ11925.1"/>
    </source>
</evidence>
<feature type="domain" description="Calcineurin-like phosphoesterase" evidence="2">
    <location>
        <begin position="102"/>
        <end position="198"/>
    </location>
</feature>
<reference evidence="3" key="1">
    <citation type="journal article" date="2014" name="Front. Microbiol.">
        <title>High frequency of phylogenetically diverse reductive dehalogenase-homologous genes in deep subseafloor sedimentary metagenomes.</title>
        <authorList>
            <person name="Kawai M."/>
            <person name="Futagami T."/>
            <person name="Toyoda A."/>
            <person name="Takaki Y."/>
            <person name="Nishi S."/>
            <person name="Hori S."/>
            <person name="Arai W."/>
            <person name="Tsubouchi T."/>
            <person name="Morono Y."/>
            <person name="Uchiyama I."/>
            <person name="Ito T."/>
            <person name="Fujiyama A."/>
            <person name="Inagaki F."/>
            <person name="Takami H."/>
        </authorList>
    </citation>
    <scope>NUCLEOTIDE SEQUENCE</scope>
    <source>
        <strain evidence="3">Expedition CK06-06</strain>
    </source>
</reference>
<feature type="region of interest" description="Disordered" evidence="1">
    <location>
        <begin position="1"/>
        <end position="27"/>
    </location>
</feature>
<gene>
    <name evidence="3" type="ORF">S12H4_52933</name>
</gene>
<evidence type="ECO:0000256" key="1">
    <source>
        <dbReference type="SAM" id="MobiDB-lite"/>
    </source>
</evidence>
<sequence>GGPSPQPTPATDVTGTVFQDSDGNGIKGADEQGVAGVLVSNGSTSILTGQDGNYTLPSAGSFVFMTTPGDHTPSGPWYRSISGSQFNFGLIHTPDKGSPEFTFVHMTDIHLDSDSLPILNQALGEIKGISPAFVIATGDFVNIGDKSTISEAQADQWFGAFTTAVSASALEMPVYYAPGNHDMASISQEVAQGAQPGCSKNAYRDHFGPTYYSFDWGDYHCIVLDPNDLEGARQVY</sequence>
<dbReference type="InterPro" id="IPR004843">
    <property type="entry name" value="Calcineurin-like_PHP"/>
</dbReference>
<dbReference type="GO" id="GO:0016787">
    <property type="term" value="F:hydrolase activity"/>
    <property type="evidence" value="ECO:0007669"/>
    <property type="project" value="InterPro"/>
</dbReference>
<dbReference type="AlphaFoldDB" id="X1VR74"/>